<protein>
    <submittedName>
        <fullName evidence="2">Unannotated protein</fullName>
    </submittedName>
</protein>
<evidence type="ECO:0000313" key="2">
    <source>
        <dbReference type="EMBL" id="CAB5036943.1"/>
    </source>
</evidence>
<feature type="compositionally biased region" description="Polar residues" evidence="1">
    <location>
        <begin position="107"/>
        <end position="123"/>
    </location>
</feature>
<feature type="compositionally biased region" description="Basic and acidic residues" evidence="1">
    <location>
        <begin position="154"/>
        <end position="169"/>
    </location>
</feature>
<gene>
    <name evidence="2" type="ORF">UFOPK4234_00518</name>
</gene>
<dbReference type="EMBL" id="CAFBQA010000019">
    <property type="protein sequence ID" value="CAB5036943.1"/>
    <property type="molecule type" value="Genomic_DNA"/>
</dbReference>
<sequence length="208" mass="21662">METKSSISASRRSPSSPYLRKPVCPASNIPSTSSRTAVSSRCEPKVPKTKSRPMAICDPTRDPPATIVTTAIGTCASILSIIVGNSGHDAVEMDSVKTSRIPPHVSPTANASSSLTPYTSTEGATPLRASCPRSKAAPSTHPPLIDPTTSSLEVTKREAPGRRGAERQVRTTVASATALPAAISLLSSRSTSFIRNRSLEPAGVDVGD</sequence>
<organism evidence="2">
    <name type="scientific">freshwater metagenome</name>
    <dbReference type="NCBI Taxonomy" id="449393"/>
    <lineage>
        <taxon>unclassified sequences</taxon>
        <taxon>metagenomes</taxon>
        <taxon>ecological metagenomes</taxon>
    </lineage>
</organism>
<feature type="compositionally biased region" description="Polar residues" evidence="1">
    <location>
        <begin position="28"/>
        <end position="39"/>
    </location>
</feature>
<dbReference type="AlphaFoldDB" id="A0A6J7S6X9"/>
<feature type="region of interest" description="Disordered" evidence="1">
    <location>
        <begin position="1"/>
        <end position="59"/>
    </location>
</feature>
<name>A0A6J7S6X9_9ZZZZ</name>
<proteinExistence type="predicted"/>
<feature type="compositionally biased region" description="Low complexity" evidence="1">
    <location>
        <begin position="1"/>
        <end position="17"/>
    </location>
</feature>
<reference evidence="2" key="1">
    <citation type="submission" date="2020-05" db="EMBL/GenBank/DDBJ databases">
        <authorList>
            <person name="Chiriac C."/>
            <person name="Salcher M."/>
            <person name="Ghai R."/>
            <person name="Kavagutti S V."/>
        </authorList>
    </citation>
    <scope>NUCLEOTIDE SEQUENCE</scope>
</reference>
<accession>A0A6J7S6X9</accession>
<evidence type="ECO:0000256" key="1">
    <source>
        <dbReference type="SAM" id="MobiDB-lite"/>
    </source>
</evidence>
<feature type="region of interest" description="Disordered" evidence="1">
    <location>
        <begin position="99"/>
        <end position="172"/>
    </location>
</feature>